<gene>
    <name evidence="7" type="ORF">SAMN05216495_10815</name>
</gene>
<evidence type="ECO:0000313" key="8">
    <source>
        <dbReference type="Proteomes" id="UP000182379"/>
    </source>
</evidence>
<keyword evidence="2" id="KW-0645">Protease</keyword>
<keyword evidence="1" id="KW-0690">Ribosome biogenesis</keyword>
<name>A0A1H2X7G3_ACIFE</name>
<dbReference type="SUPFAM" id="SSF118010">
    <property type="entry name" value="TM1457-like"/>
    <property type="match status" value="1"/>
</dbReference>
<dbReference type="PANTHER" id="PTHR39178">
    <property type="entry name" value="HYPOTHETICAL RIBOSOME-ASSOCIATED PROTEIN"/>
    <property type="match status" value="1"/>
</dbReference>
<reference evidence="7 8" key="1">
    <citation type="submission" date="2016-10" db="EMBL/GenBank/DDBJ databases">
        <authorList>
            <person name="Varghese N."/>
            <person name="Submissions S."/>
        </authorList>
    </citation>
    <scope>NUCLEOTIDE SEQUENCE [LARGE SCALE GENOMIC DNA]</scope>
    <source>
        <strain evidence="7 8">WCC6</strain>
    </source>
</reference>
<dbReference type="AlphaFoldDB" id="A0A1H2X7G3"/>
<comment type="caution">
    <text evidence="7">The sequence shown here is derived from an EMBL/GenBank/DDBJ whole genome shotgun (WGS) entry which is preliminary data.</text>
</comment>
<dbReference type="GO" id="GO:0008234">
    <property type="term" value="F:cysteine-type peptidase activity"/>
    <property type="evidence" value="ECO:0007669"/>
    <property type="project" value="UniProtKB-KW"/>
</dbReference>
<keyword evidence="4" id="KW-0788">Thiol protease</keyword>
<sequence>MIAVDIYYNRHGRIRRYRVSGHAEYNPEGFDEVCYAVSLNTQVAANGLNEVLHRKVDYSIDQEDGSLAVRLVDEPDAKTDAVLKTMVCGLRHLQKTYSQDYLMIKEHRR</sequence>
<keyword evidence="3" id="KW-0378">Hydrolase</keyword>
<evidence type="ECO:0000313" key="7">
    <source>
        <dbReference type="EMBL" id="SDW88755.1"/>
    </source>
</evidence>
<dbReference type="CDD" id="cd16332">
    <property type="entry name" value="Prp-like"/>
    <property type="match status" value="1"/>
</dbReference>
<dbReference type="GO" id="GO:0006508">
    <property type="term" value="P:proteolysis"/>
    <property type="evidence" value="ECO:0007669"/>
    <property type="project" value="UniProtKB-KW"/>
</dbReference>
<organism evidence="7 8">
    <name type="scientific">Acidaminococcus fermentans</name>
    <dbReference type="NCBI Taxonomy" id="905"/>
    <lineage>
        <taxon>Bacteria</taxon>
        <taxon>Bacillati</taxon>
        <taxon>Bacillota</taxon>
        <taxon>Negativicutes</taxon>
        <taxon>Acidaminococcales</taxon>
        <taxon>Acidaminococcaceae</taxon>
        <taxon>Acidaminococcus</taxon>
    </lineage>
</organism>
<dbReference type="Pfam" id="PF04327">
    <property type="entry name" value="Peptidase_Prp"/>
    <property type="match status" value="1"/>
</dbReference>
<dbReference type="GeneID" id="78334094"/>
<dbReference type="Proteomes" id="UP000182379">
    <property type="component" value="Unassembled WGS sequence"/>
</dbReference>
<evidence type="ECO:0000256" key="3">
    <source>
        <dbReference type="ARBA" id="ARBA00022801"/>
    </source>
</evidence>
<evidence type="ECO:0000256" key="4">
    <source>
        <dbReference type="ARBA" id="ARBA00022807"/>
    </source>
</evidence>
<protein>
    <recommendedName>
        <fullName evidence="6">Ribosomal processing cysteine protease Prp</fullName>
    </recommendedName>
</protein>
<dbReference type="RefSeq" id="WP_012937736.1">
    <property type="nucleotide sequence ID" value="NZ_CALAKB010000030.1"/>
</dbReference>
<evidence type="ECO:0000256" key="5">
    <source>
        <dbReference type="ARBA" id="ARBA00044503"/>
    </source>
</evidence>
<dbReference type="Gene3D" id="3.30.70.1490">
    <property type="entry name" value="Cysteine protease Prp"/>
    <property type="match status" value="1"/>
</dbReference>
<dbReference type="InterPro" id="IPR036764">
    <property type="entry name" value="Peptidase_Prp_sf"/>
</dbReference>
<evidence type="ECO:0000256" key="2">
    <source>
        <dbReference type="ARBA" id="ARBA00022670"/>
    </source>
</evidence>
<comment type="similarity">
    <text evidence="5">Belongs to the Prp family.</text>
</comment>
<dbReference type="PANTHER" id="PTHR39178:SF1">
    <property type="entry name" value="RIBOSOMAL-PROCESSING CYSTEINE PROTEASE PRP"/>
    <property type="match status" value="1"/>
</dbReference>
<dbReference type="EMBL" id="FNOP01000008">
    <property type="protein sequence ID" value="SDW88755.1"/>
    <property type="molecule type" value="Genomic_DNA"/>
</dbReference>
<dbReference type="InterPro" id="IPR007422">
    <property type="entry name" value="Peptidase_Prp"/>
</dbReference>
<dbReference type="GO" id="GO:0042254">
    <property type="term" value="P:ribosome biogenesis"/>
    <property type="evidence" value="ECO:0007669"/>
    <property type="project" value="UniProtKB-KW"/>
</dbReference>
<evidence type="ECO:0000256" key="6">
    <source>
        <dbReference type="ARBA" id="ARBA00044538"/>
    </source>
</evidence>
<evidence type="ECO:0000256" key="1">
    <source>
        <dbReference type="ARBA" id="ARBA00022517"/>
    </source>
</evidence>
<accession>A0A1H2X7G3</accession>
<proteinExistence type="inferred from homology"/>
<dbReference type="OMA" id="LDHAQWI"/>